<sequence length="67" mass="7467">MDFQSRSNIEVALTLSDLRALYGALAFAFLNRSSEEAFHNRYGFYSENVQTVGWAICAALQEEGESA</sequence>
<name>A0ABP5AE33_9ACTN</name>
<accession>A0ABP5AE33</accession>
<proteinExistence type="predicted"/>
<dbReference type="Proteomes" id="UP001501303">
    <property type="component" value="Unassembled WGS sequence"/>
</dbReference>
<protein>
    <submittedName>
        <fullName evidence="1">Uncharacterized protein</fullName>
    </submittedName>
</protein>
<comment type="caution">
    <text evidence="1">The sequence shown here is derived from an EMBL/GenBank/DDBJ whole genome shotgun (WGS) entry which is preliminary data.</text>
</comment>
<gene>
    <name evidence="1" type="ORF">GCM10009716_20490</name>
</gene>
<evidence type="ECO:0000313" key="1">
    <source>
        <dbReference type="EMBL" id="GAA1910580.1"/>
    </source>
</evidence>
<dbReference type="EMBL" id="BAAAMJ010000017">
    <property type="protein sequence ID" value="GAA1910580.1"/>
    <property type="molecule type" value="Genomic_DNA"/>
</dbReference>
<reference evidence="2" key="1">
    <citation type="journal article" date="2019" name="Int. J. Syst. Evol. Microbiol.">
        <title>The Global Catalogue of Microorganisms (GCM) 10K type strain sequencing project: providing services to taxonomists for standard genome sequencing and annotation.</title>
        <authorList>
            <consortium name="The Broad Institute Genomics Platform"/>
            <consortium name="The Broad Institute Genome Sequencing Center for Infectious Disease"/>
            <person name="Wu L."/>
            <person name="Ma J."/>
        </authorList>
    </citation>
    <scope>NUCLEOTIDE SEQUENCE [LARGE SCALE GENOMIC DNA]</scope>
    <source>
        <strain evidence="2">JCM 13581</strain>
    </source>
</reference>
<evidence type="ECO:0000313" key="2">
    <source>
        <dbReference type="Proteomes" id="UP001501303"/>
    </source>
</evidence>
<keyword evidence="2" id="KW-1185">Reference proteome</keyword>
<organism evidence="1 2">
    <name type="scientific">Streptomyces sodiiphilus</name>
    <dbReference type="NCBI Taxonomy" id="226217"/>
    <lineage>
        <taxon>Bacteria</taxon>
        <taxon>Bacillati</taxon>
        <taxon>Actinomycetota</taxon>
        <taxon>Actinomycetes</taxon>
        <taxon>Kitasatosporales</taxon>
        <taxon>Streptomycetaceae</taxon>
        <taxon>Streptomyces</taxon>
    </lineage>
</organism>